<keyword evidence="2" id="KW-0863">Zinc-finger</keyword>
<dbReference type="PANTHER" id="PTHR20956">
    <property type="entry name" value="HEH2P"/>
    <property type="match status" value="1"/>
</dbReference>
<dbReference type="KEGG" id="aplc:110975606"/>
<dbReference type="RefSeq" id="XP_022083893.1">
    <property type="nucleotide sequence ID" value="XM_022228201.1"/>
</dbReference>
<dbReference type="AlphaFoldDB" id="A0A8B7XSQ0"/>
<evidence type="ECO:0000256" key="1">
    <source>
        <dbReference type="ARBA" id="ARBA00022723"/>
    </source>
</evidence>
<feature type="compositionally biased region" description="Basic residues" evidence="4">
    <location>
        <begin position="154"/>
        <end position="164"/>
    </location>
</feature>
<feature type="region of interest" description="Disordered" evidence="4">
    <location>
        <begin position="472"/>
        <end position="494"/>
    </location>
</feature>
<evidence type="ECO:0000259" key="5">
    <source>
        <dbReference type="Pfam" id="PF04500"/>
    </source>
</evidence>
<feature type="compositionally biased region" description="Basic and acidic residues" evidence="4">
    <location>
        <begin position="138"/>
        <end position="150"/>
    </location>
</feature>
<feature type="domain" description="FLYWCH-type" evidence="5">
    <location>
        <begin position="327"/>
        <end position="386"/>
    </location>
</feature>
<keyword evidence="6" id="KW-1185">Reference proteome</keyword>
<evidence type="ECO:0000256" key="2">
    <source>
        <dbReference type="ARBA" id="ARBA00022771"/>
    </source>
</evidence>
<feature type="region of interest" description="Disordered" evidence="4">
    <location>
        <begin position="125"/>
        <end position="164"/>
    </location>
</feature>
<dbReference type="GeneID" id="110975606"/>
<protein>
    <submittedName>
        <fullName evidence="7 8">Uncharacterized protein LOC110975606 isoform X1</fullName>
    </submittedName>
</protein>
<organism evidence="6 7">
    <name type="scientific">Acanthaster planci</name>
    <name type="common">Crown-of-thorns starfish</name>
    <dbReference type="NCBI Taxonomy" id="133434"/>
    <lineage>
        <taxon>Eukaryota</taxon>
        <taxon>Metazoa</taxon>
        <taxon>Echinodermata</taxon>
        <taxon>Eleutherozoa</taxon>
        <taxon>Asterozoa</taxon>
        <taxon>Asteroidea</taxon>
        <taxon>Valvatacea</taxon>
        <taxon>Valvatida</taxon>
        <taxon>Acanthasteridae</taxon>
        <taxon>Acanthaster</taxon>
    </lineage>
</organism>
<evidence type="ECO:0000313" key="6">
    <source>
        <dbReference type="Proteomes" id="UP000694845"/>
    </source>
</evidence>
<accession>A0A8B7XSQ0</accession>
<dbReference type="InterPro" id="IPR007588">
    <property type="entry name" value="Znf_FLYWCH"/>
</dbReference>
<keyword evidence="1" id="KW-0479">Metal-binding</keyword>
<dbReference type="PANTHER" id="PTHR20956:SF12">
    <property type="entry name" value="FLYWCH-TYPE DOMAIN-CONTAINING PROTEIN"/>
    <property type="match status" value="1"/>
</dbReference>
<dbReference type="RefSeq" id="XP_022083894.1">
    <property type="nucleotide sequence ID" value="XM_022228202.1"/>
</dbReference>
<sequence>MWSGKFSTMGTEMEQSTMQELLIQEVIEIAGSQIEIPLNEEQFIPQGTLQKPETPDQLSLTPEGQKTSARQYKRCCKPKLVDALGYMYNVKRVRGRGVTDWQCTVRGKSMACRASFKQKNGGFIPGPQPHLHMAESQMDTKDLQNNKDEPSQTSKKRKKAAKMTKAKLATVEAKVSDDKRKKSKKSAKVPNIVQYMNRKPRLVDKRSGFTYCIKRVQNEITTWKCVLRDTTIKCPAVLIQEEGQFVLGSKSHNHKGGIQVDAVPKIDVGSKVNGRGNKSIAEQAWEIAGNISAAQTGHSAEPPAADPQMPMLSQNAQDAGYRLLQSSSQRCRPRLVDSQGYTYNIKRVRQKVVDWQCTVRNKKMHCPVYLKESQGVITPGPHQHIHSPEPGAVVKSLVKAEIRTRAVENLALPTKDIVSQVLMQQESEEPAVAILSPVNLARMAYRAREVKKKKYFNNFLCGLARFHEDGRSTLTGEDIGDCENEDDSDSDDEQ</sequence>
<evidence type="ECO:0000256" key="4">
    <source>
        <dbReference type="SAM" id="MobiDB-lite"/>
    </source>
</evidence>
<proteinExistence type="predicted"/>
<evidence type="ECO:0000313" key="7">
    <source>
        <dbReference type="RefSeq" id="XP_022083893.1"/>
    </source>
</evidence>
<dbReference type="OrthoDB" id="10071823at2759"/>
<keyword evidence="3" id="KW-0862">Zinc</keyword>
<dbReference type="Pfam" id="PF04500">
    <property type="entry name" value="FLYWCH"/>
    <property type="match status" value="1"/>
</dbReference>
<evidence type="ECO:0000256" key="3">
    <source>
        <dbReference type="ARBA" id="ARBA00022833"/>
    </source>
</evidence>
<name>A0A8B7XSQ0_ACAPL</name>
<feature type="compositionally biased region" description="Acidic residues" evidence="4">
    <location>
        <begin position="478"/>
        <end position="494"/>
    </location>
</feature>
<reference evidence="7 8" key="1">
    <citation type="submission" date="2025-04" db="UniProtKB">
        <authorList>
            <consortium name="RefSeq"/>
        </authorList>
    </citation>
    <scope>IDENTIFICATION</scope>
</reference>
<dbReference type="Proteomes" id="UP000694845">
    <property type="component" value="Unplaced"/>
</dbReference>
<dbReference type="GO" id="GO:0008270">
    <property type="term" value="F:zinc ion binding"/>
    <property type="evidence" value="ECO:0007669"/>
    <property type="project" value="UniProtKB-KW"/>
</dbReference>
<dbReference type="Gene3D" id="2.20.25.240">
    <property type="match status" value="2"/>
</dbReference>
<gene>
    <name evidence="7 8" type="primary">LOC110975606</name>
</gene>
<evidence type="ECO:0000313" key="8">
    <source>
        <dbReference type="RefSeq" id="XP_022083894.1"/>
    </source>
</evidence>
<feature type="region of interest" description="Disordered" evidence="4">
    <location>
        <begin position="48"/>
        <end position="71"/>
    </location>
</feature>
<feature type="compositionally biased region" description="Polar residues" evidence="4">
    <location>
        <begin position="48"/>
        <end position="70"/>
    </location>
</feature>